<reference evidence="1 2" key="1">
    <citation type="submission" date="2020-06" db="EMBL/GenBank/DDBJ databases">
        <title>New insights into brucella suis CRO type strains.</title>
        <authorList>
            <person name="Duvnjak S."/>
            <person name="Pavlinec Z."/>
            <person name="Vaser R."/>
            <person name="Sikic M."/>
            <person name="Kizanovic K."/>
            <person name="Spicic S."/>
        </authorList>
    </citation>
    <scope>NUCLEOTIDE SEQUENCE [LARGE SCALE GENOMIC DNA]</scope>
    <source>
        <strain evidence="1 2">CVI_72</strain>
    </source>
</reference>
<evidence type="ECO:0000313" key="1">
    <source>
        <dbReference type="EMBL" id="QOK65756.1"/>
    </source>
</evidence>
<accession>A0A7L9MGR0</accession>
<organism evidence="1 2">
    <name type="scientific">Brucella suis bv. 4</name>
    <dbReference type="NCBI Taxonomy" id="1567501"/>
    <lineage>
        <taxon>Bacteria</taxon>
        <taxon>Pseudomonadati</taxon>
        <taxon>Pseudomonadota</taxon>
        <taxon>Alphaproteobacteria</taxon>
        <taxon>Hyphomicrobiales</taxon>
        <taxon>Brucellaceae</taxon>
        <taxon>Brucella/Ochrobactrum group</taxon>
        <taxon>Brucella</taxon>
    </lineage>
</organism>
<dbReference type="RefSeq" id="WP_124737068.1">
    <property type="nucleotide sequence ID" value="NZ_CP054956.1"/>
</dbReference>
<dbReference type="AlphaFoldDB" id="A0A7L9MGR0"/>
<dbReference type="EMBL" id="CP054956">
    <property type="protein sequence ID" value="QOK65756.1"/>
    <property type="molecule type" value="Genomic_DNA"/>
</dbReference>
<dbReference type="GeneID" id="93014915"/>
<sequence length="96" mass="11042">MASYCEKDIDSDQAKAKNHMRIPHGCHADVRLPNMHRKPHLHRAETEVSVVEMKMLGRFNHRVAALPQRPANSFFPDKTVYSARPVQLRVTFFGCN</sequence>
<name>A0A7L9MGR0_BRUSS</name>
<proteinExistence type="predicted"/>
<dbReference type="Proteomes" id="UP000593625">
    <property type="component" value="Chromosome II"/>
</dbReference>
<protein>
    <submittedName>
        <fullName evidence="1">Uncharacterized protein</fullName>
    </submittedName>
</protein>
<evidence type="ECO:0000313" key="2">
    <source>
        <dbReference type="Proteomes" id="UP000593625"/>
    </source>
</evidence>
<gene>
    <name evidence="1" type="ORF">HUZ30_13805</name>
</gene>